<organism evidence="5 6">
    <name type="scientific">Rhodophyticola porphyridii</name>
    <dbReference type="NCBI Taxonomy" id="1852017"/>
    <lineage>
        <taxon>Bacteria</taxon>
        <taxon>Pseudomonadati</taxon>
        <taxon>Pseudomonadota</taxon>
        <taxon>Alphaproteobacteria</taxon>
        <taxon>Rhodobacterales</taxon>
        <taxon>Roseobacteraceae</taxon>
        <taxon>Rhodophyticola</taxon>
    </lineage>
</organism>
<feature type="domain" description="Ketoreductase" evidence="4">
    <location>
        <begin position="2"/>
        <end position="168"/>
    </location>
</feature>
<dbReference type="Gene3D" id="3.40.50.720">
    <property type="entry name" value="NAD(P)-binding Rossmann-like Domain"/>
    <property type="match status" value="1"/>
</dbReference>
<evidence type="ECO:0000256" key="3">
    <source>
        <dbReference type="ARBA" id="ARBA00023027"/>
    </source>
</evidence>
<dbReference type="InterPro" id="IPR057326">
    <property type="entry name" value="KR_dom"/>
</dbReference>
<dbReference type="FunFam" id="3.40.50.720:FF:000084">
    <property type="entry name" value="Short-chain dehydrogenase reductase"/>
    <property type="match status" value="1"/>
</dbReference>
<proteinExistence type="inferred from homology"/>
<dbReference type="Proteomes" id="UP000281343">
    <property type="component" value="Unassembled WGS sequence"/>
</dbReference>
<name>A0A3L9Y8Q7_9RHOB</name>
<dbReference type="InterPro" id="IPR036291">
    <property type="entry name" value="NAD(P)-bd_dom_sf"/>
</dbReference>
<gene>
    <name evidence="5" type="ORF">D9R08_01690</name>
</gene>
<protein>
    <submittedName>
        <fullName evidence="5">SDR family oxidoreductase</fullName>
    </submittedName>
</protein>
<evidence type="ECO:0000313" key="6">
    <source>
        <dbReference type="Proteomes" id="UP000281343"/>
    </source>
</evidence>
<dbReference type="InterPro" id="IPR020904">
    <property type="entry name" value="Sc_DH/Rdtase_CS"/>
</dbReference>
<dbReference type="PROSITE" id="PS00061">
    <property type="entry name" value="ADH_SHORT"/>
    <property type="match status" value="1"/>
</dbReference>
<accession>A0A3L9Y8Q7</accession>
<dbReference type="PRINTS" id="PR00081">
    <property type="entry name" value="GDHRDH"/>
</dbReference>
<dbReference type="InterPro" id="IPR002347">
    <property type="entry name" value="SDR_fam"/>
</dbReference>
<keyword evidence="6" id="KW-1185">Reference proteome</keyword>
<dbReference type="PRINTS" id="PR00080">
    <property type="entry name" value="SDRFAMILY"/>
</dbReference>
<evidence type="ECO:0000256" key="2">
    <source>
        <dbReference type="ARBA" id="ARBA00023002"/>
    </source>
</evidence>
<comment type="similarity">
    <text evidence="1">Belongs to the short-chain dehydrogenases/reductases (SDR) family.</text>
</comment>
<keyword evidence="3" id="KW-0520">NAD</keyword>
<dbReference type="PANTHER" id="PTHR24321">
    <property type="entry name" value="DEHYDROGENASES, SHORT CHAIN"/>
    <property type="match status" value="1"/>
</dbReference>
<reference evidence="5 6" key="1">
    <citation type="submission" date="2018-10" db="EMBL/GenBank/DDBJ databases">
        <authorList>
            <person name="Jung H.S."/>
            <person name="Jeon C.O."/>
        </authorList>
    </citation>
    <scope>NUCLEOTIDE SEQUENCE [LARGE SCALE GENOMIC DNA]</scope>
    <source>
        <strain evidence="5 6">MA-7-27</strain>
    </source>
</reference>
<dbReference type="SUPFAM" id="SSF51735">
    <property type="entry name" value="NAD(P)-binding Rossmann-fold domains"/>
    <property type="match status" value="1"/>
</dbReference>
<dbReference type="Pfam" id="PF13561">
    <property type="entry name" value="adh_short_C2"/>
    <property type="match status" value="1"/>
</dbReference>
<dbReference type="GO" id="GO:0016491">
    <property type="term" value="F:oxidoreductase activity"/>
    <property type="evidence" value="ECO:0007669"/>
    <property type="project" value="UniProtKB-KW"/>
</dbReference>
<keyword evidence="2" id="KW-0560">Oxidoreductase</keyword>
<dbReference type="OrthoDB" id="7745792at2"/>
<evidence type="ECO:0000313" key="5">
    <source>
        <dbReference type="EMBL" id="RMA43668.1"/>
    </source>
</evidence>
<dbReference type="SMART" id="SM00822">
    <property type="entry name" value="PKS_KR"/>
    <property type="match status" value="1"/>
</dbReference>
<comment type="caution">
    <text evidence="5">The sequence shown here is derived from an EMBL/GenBank/DDBJ whole genome shotgun (WGS) entry which is preliminary data.</text>
</comment>
<evidence type="ECO:0000259" key="4">
    <source>
        <dbReference type="SMART" id="SM00822"/>
    </source>
</evidence>
<dbReference type="EMBL" id="RCNT01000001">
    <property type="protein sequence ID" value="RMA43668.1"/>
    <property type="molecule type" value="Genomic_DNA"/>
</dbReference>
<dbReference type="AlphaFoldDB" id="A0A3L9Y8Q7"/>
<dbReference type="CDD" id="cd05233">
    <property type="entry name" value="SDR_c"/>
    <property type="match status" value="1"/>
</dbReference>
<sequence>MAAVLITGAASGIGLAVACRILADGGQAVLLDARPVDPEALPPGSETRVALIEGSVADPVSCEHAVRAGIESFGGLSGVSHNAGIQRYGTAADTDLELWNEVLSVNLTGAFNVAKAALPHVLDARGAFVFMGSVQSLASQRNVAAYTASKHGLLGLVRSMAMDFAERGIRVNMVAPGAVQTPMLDWAVSLADAPNQVRDVLNAMHPLGRIARAEEVAAVVSFLLSDDASFITGETVRVDGGLLSQIAGTPKDPK</sequence>
<dbReference type="PANTHER" id="PTHR24321:SF8">
    <property type="entry name" value="ESTRADIOL 17-BETA-DEHYDROGENASE 8-RELATED"/>
    <property type="match status" value="1"/>
</dbReference>
<evidence type="ECO:0000256" key="1">
    <source>
        <dbReference type="ARBA" id="ARBA00006484"/>
    </source>
</evidence>